<evidence type="ECO:0000313" key="2">
    <source>
        <dbReference type="EMBL" id="XDK24972.1"/>
    </source>
</evidence>
<dbReference type="InterPro" id="IPR010718">
    <property type="entry name" value="DUF1294"/>
</dbReference>
<gene>
    <name evidence="2" type="ORF">AB0763_12595</name>
</gene>
<dbReference type="AlphaFoldDB" id="A0AB39HAJ6"/>
<dbReference type="EMBL" id="CP162601">
    <property type="protein sequence ID" value="XDK24972.1"/>
    <property type="molecule type" value="Genomic_DNA"/>
</dbReference>
<feature type="transmembrane region" description="Helical" evidence="1">
    <location>
        <begin position="91"/>
        <end position="115"/>
    </location>
</feature>
<organism evidence="2">
    <name type="scientific">Vibrio sp. HB236076</name>
    <dbReference type="NCBI Taxonomy" id="3232307"/>
    <lineage>
        <taxon>Bacteria</taxon>
        <taxon>Pseudomonadati</taxon>
        <taxon>Pseudomonadota</taxon>
        <taxon>Gammaproteobacteria</taxon>
        <taxon>Vibrionales</taxon>
        <taxon>Vibrionaceae</taxon>
        <taxon>Vibrio</taxon>
    </lineage>
</organism>
<reference evidence="2" key="1">
    <citation type="submission" date="2024-07" db="EMBL/GenBank/DDBJ databases">
        <title>Genome Analysis of a Potential Novel Vibrio Species Secreting pH- and Thermo-stable Alginate Lyase and its Application in Producing Alginate Oligosaccharides.</title>
        <authorList>
            <person name="Huang H."/>
            <person name="Bao K."/>
        </authorList>
    </citation>
    <scope>NUCLEOTIDE SEQUENCE</scope>
    <source>
        <strain evidence="2">HB236076</strain>
    </source>
</reference>
<feature type="transmembrane region" description="Helical" evidence="1">
    <location>
        <begin position="28"/>
        <end position="45"/>
    </location>
</feature>
<protein>
    <submittedName>
        <fullName evidence="2">DUF1294 domain-containing protein</fullName>
    </submittedName>
</protein>
<name>A0AB39HAJ6_9VIBR</name>
<sequence length="139" mass="15669">MRWPFSLWFALFYLGVVAVMVALDNALWGWLAAYLGFSALLYWAFAHDKQAARQGAWRISERSLYVLALCGGWPGALYGQHKLRHKSKKRAFIVLLWVVILTNIAAFMAVAFFALPTSGGEWGIVRRLLGVLKGVLLRL</sequence>
<dbReference type="Pfam" id="PF06961">
    <property type="entry name" value="DUF1294"/>
    <property type="match status" value="1"/>
</dbReference>
<dbReference type="KEGG" id="vih:AB0763_12595"/>
<keyword evidence="1" id="KW-0472">Membrane</keyword>
<accession>A0AB39HAJ6</accession>
<evidence type="ECO:0000256" key="1">
    <source>
        <dbReference type="SAM" id="Phobius"/>
    </source>
</evidence>
<keyword evidence="1" id="KW-1133">Transmembrane helix</keyword>
<keyword evidence="1" id="KW-0812">Transmembrane</keyword>
<proteinExistence type="predicted"/>
<dbReference type="RefSeq" id="WP_306102340.1">
    <property type="nucleotide sequence ID" value="NZ_CP162601.1"/>
</dbReference>